<gene>
    <name evidence="1" type="ORF">EV421DRAFT_1926414</name>
</gene>
<evidence type="ECO:0000313" key="2">
    <source>
        <dbReference type="Proteomes" id="UP001175226"/>
    </source>
</evidence>
<dbReference type="EMBL" id="JAUEPT010000011">
    <property type="protein sequence ID" value="KAK0447602.1"/>
    <property type="molecule type" value="Genomic_DNA"/>
</dbReference>
<name>A0AA39MUZ7_9AGAR</name>
<organism evidence="1 2">
    <name type="scientific">Armillaria borealis</name>
    <dbReference type="NCBI Taxonomy" id="47425"/>
    <lineage>
        <taxon>Eukaryota</taxon>
        <taxon>Fungi</taxon>
        <taxon>Dikarya</taxon>
        <taxon>Basidiomycota</taxon>
        <taxon>Agaricomycotina</taxon>
        <taxon>Agaricomycetes</taxon>
        <taxon>Agaricomycetidae</taxon>
        <taxon>Agaricales</taxon>
        <taxon>Marasmiineae</taxon>
        <taxon>Physalacriaceae</taxon>
        <taxon>Armillaria</taxon>
    </lineage>
</organism>
<comment type="caution">
    <text evidence="1">The sequence shown here is derived from an EMBL/GenBank/DDBJ whole genome shotgun (WGS) entry which is preliminary data.</text>
</comment>
<protein>
    <submittedName>
        <fullName evidence="1">Uncharacterized protein</fullName>
    </submittedName>
</protein>
<accession>A0AA39MUZ7</accession>
<evidence type="ECO:0000313" key="1">
    <source>
        <dbReference type="EMBL" id="KAK0447602.1"/>
    </source>
</evidence>
<dbReference type="AlphaFoldDB" id="A0AA39MUZ7"/>
<reference evidence="1" key="1">
    <citation type="submission" date="2023-06" db="EMBL/GenBank/DDBJ databases">
        <authorList>
            <consortium name="Lawrence Berkeley National Laboratory"/>
            <person name="Ahrendt S."/>
            <person name="Sahu N."/>
            <person name="Indic B."/>
            <person name="Wong-Bajracharya J."/>
            <person name="Merenyi Z."/>
            <person name="Ke H.-M."/>
            <person name="Monk M."/>
            <person name="Kocsube S."/>
            <person name="Drula E."/>
            <person name="Lipzen A."/>
            <person name="Balint B."/>
            <person name="Henrissat B."/>
            <person name="Andreopoulos B."/>
            <person name="Martin F.M."/>
            <person name="Harder C.B."/>
            <person name="Rigling D."/>
            <person name="Ford K.L."/>
            <person name="Foster G.D."/>
            <person name="Pangilinan J."/>
            <person name="Papanicolaou A."/>
            <person name="Barry K."/>
            <person name="LaButti K."/>
            <person name="Viragh M."/>
            <person name="Koriabine M."/>
            <person name="Yan M."/>
            <person name="Riley R."/>
            <person name="Champramary S."/>
            <person name="Plett K.L."/>
            <person name="Tsai I.J."/>
            <person name="Slot J."/>
            <person name="Sipos G."/>
            <person name="Plett J."/>
            <person name="Nagy L.G."/>
            <person name="Grigoriev I.V."/>
        </authorList>
    </citation>
    <scope>NUCLEOTIDE SEQUENCE</scope>
    <source>
        <strain evidence="1">FPL87.14</strain>
    </source>
</reference>
<proteinExistence type="predicted"/>
<keyword evidence="2" id="KW-1185">Reference proteome</keyword>
<dbReference type="Proteomes" id="UP001175226">
    <property type="component" value="Unassembled WGS sequence"/>
</dbReference>
<sequence>MDMRGAYHRTSVTVTDADKWIDTGRKQWVDETSNGRGGLVAAKNTYVRQTLAPPLSSLLGSILTVGDRANPEWLKRCIDVGVWRSVWDQQQSVQFRQLHVVINRIEERLPECRAPLPGMYAILAAFPCVVISCHVFSLDLQCRGEYSSFIRQKGTAFNALAVQFLSYSPNPNHSSRRSLRENDVESLEERFTVSDLSISPIERKARGPNVIQEEHRENTLSIMLSSNKTLPISLR</sequence>